<evidence type="ECO:0000313" key="2">
    <source>
        <dbReference type="Proteomes" id="UP000823749"/>
    </source>
</evidence>
<name>A0AAV6IMU0_9ERIC</name>
<proteinExistence type="predicted"/>
<dbReference type="PANTHER" id="PTHR10775">
    <property type="entry name" value="OS08G0208400 PROTEIN"/>
    <property type="match status" value="1"/>
</dbReference>
<sequence length="180" mass="20870">MGLGPDKETKFFFKLLEDAQRELYPNCKTFTALSFTTYLLHIKVLSGWTDTSFHMLVELLRKAFPVSETLPKSFAEAKKFNEALGFSHEKIDACPKDCMLFWKDKKGLRNCEKCGTSRYKESNVQSDDGTTKLTQISAKQVRHFSLKPMLQKLFKLEETSKHMRWHAEGRTNDDDEHPIL</sequence>
<accession>A0AAV6IMU0</accession>
<dbReference type="EMBL" id="JACTNZ010000010">
    <property type="protein sequence ID" value="KAG5528838.1"/>
    <property type="molecule type" value="Genomic_DNA"/>
</dbReference>
<reference evidence="1" key="1">
    <citation type="submission" date="2020-08" db="EMBL/GenBank/DDBJ databases">
        <title>Plant Genome Project.</title>
        <authorList>
            <person name="Zhang R.-G."/>
        </authorList>
    </citation>
    <scope>NUCLEOTIDE SEQUENCE</scope>
    <source>
        <strain evidence="1">WSP0</strain>
        <tissue evidence="1">Leaf</tissue>
    </source>
</reference>
<protein>
    <recommendedName>
        <fullName evidence="3">Transposase</fullName>
    </recommendedName>
</protein>
<dbReference type="PANTHER" id="PTHR10775:SF182">
    <property type="entry name" value="TRANSPOSON, EN_SPM-LIKE, TRANSPOSASE-ASSOCIATED DOMAIN PROTEIN-RELATED"/>
    <property type="match status" value="1"/>
</dbReference>
<gene>
    <name evidence="1" type="ORF">RHGRI_029486</name>
</gene>
<organism evidence="1 2">
    <name type="scientific">Rhododendron griersonianum</name>
    <dbReference type="NCBI Taxonomy" id="479676"/>
    <lineage>
        <taxon>Eukaryota</taxon>
        <taxon>Viridiplantae</taxon>
        <taxon>Streptophyta</taxon>
        <taxon>Embryophyta</taxon>
        <taxon>Tracheophyta</taxon>
        <taxon>Spermatophyta</taxon>
        <taxon>Magnoliopsida</taxon>
        <taxon>eudicotyledons</taxon>
        <taxon>Gunneridae</taxon>
        <taxon>Pentapetalae</taxon>
        <taxon>asterids</taxon>
        <taxon>Ericales</taxon>
        <taxon>Ericaceae</taxon>
        <taxon>Ericoideae</taxon>
        <taxon>Rhodoreae</taxon>
        <taxon>Rhododendron</taxon>
    </lineage>
</organism>
<evidence type="ECO:0000313" key="1">
    <source>
        <dbReference type="EMBL" id="KAG5528838.1"/>
    </source>
</evidence>
<comment type="caution">
    <text evidence="1">The sequence shown here is derived from an EMBL/GenBank/DDBJ whole genome shotgun (WGS) entry which is preliminary data.</text>
</comment>
<dbReference type="Proteomes" id="UP000823749">
    <property type="component" value="Chromosome 10"/>
</dbReference>
<evidence type="ECO:0008006" key="3">
    <source>
        <dbReference type="Google" id="ProtNLM"/>
    </source>
</evidence>
<keyword evidence="2" id="KW-1185">Reference proteome</keyword>
<dbReference type="AlphaFoldDB" id="A0AAV6IMU0"/>